<dbReference type="InterPro" id="IPR007396">
    <property type="entry name" value="TR_PAI2-type"/>
</dbReference>
<dbReference type="Pfam" id="PF04299">
    <property type="entry name" value="FMN_bind_2"/>
    <property type="match status" value="1"/>
</dbReference>
<sequence length="213" mass="24335">MYLPQHFEEARAEELHRVIREYPLGVLVVNGPRGLDANHLPFELNPDDGERGHLLAHVARANSLWQEAKDGNEALVIFRAANAYISPNWYPSKHEFHRQVPTWNYQAVHVHGKIKIRDDERFVRGVVARLTRVNEARTGSDKPWKMTDSSKEYIDQMLSAIVGIEIEITQLVGKWKLSQNREERDRINSAEELRKRGEHVTSAAMLAALGNGS</sequence>
<comment type="caution">
    <text evidence="1">The sequence shown here is derived from an EMBL/GenBank/DDBJ whole genome shotgun (WGS) entry which is preliminary data.</text>
</comment>
<proteinExistence type="predicted"/>
<dbReference type="EMBL" id="JADJOT010000009">
    <property type="protein sequence ID" value="MBK7954393.1"/>
    <property type="molecule type" value="Genomic_DNA"/>
</dbReference>
<dbReference type="AlphaFoldDB" id="A0A935TBI3"/>
<dbReference type="SUPFAM" id="SSF50475">
    <property type="entry name" value="FMN-binding split barrel"/>
    <property type="match status" value="1"/>
</dbReference>
<name>A0A935TBI3_9PROT</name>
<dbReference type="InterPro" id="IPR012349">
    <property type="entry name" value="Split_barrel_FMN-bd"/>
</dbReference>
<evidence type="ECO:0000313" key="2">
    <source>
        <dbReference type="Proteomes" id="UP000706151"/>
    </source>
</evidence>
<dbReference type="PIRSF" id="PIRSF010372">
    <property type="entry name" value="PaiB"/>
    <property type="match status" value="1"/>
</dbReference>
<dbReference type="Proteomes" id="UP000706151">
    <property type="component" value="Unassembled WGS sequence"/>
</dbReference>
<accession>A0A935TBI3</accession>
<protein>
    <submittedName>
        <fullName evidence="1">FMN-binding negative transcriptional regulator</fullName>
    </submittedName>
</protein>
<dbReference type="Gene3D" id="2.30.110.10">
    <property type="entry name" value="Electron Transport, Fmn-binding Protein, Chain A"/>
    <property type="match status" value="1"/>
</dbReference>
<dbReference type="PANTHER" id="PTHR35802:SF1">
    <property type="entry name" value="PROTEASE SYNTHASE AND SPORULATION PROTEIN PAI 2"/>
    <property type="match status" value="1"/>
</dbReference>
<dbReference type="PANTHER" id="PTHR35802">
    <property type="entry name" value="PROTEASE SYNTHASE AND SPORULATION PROTEIN PAI 2"/>
    <property type="match status" value="1"/>
</dbReference>
<reference evidence="1 2" key="1">
    <citation type="submission" date="2020-10" db="EMBL/GenBank/DDBJ databases">
        <title>Connecting structure to function with the recovery of over 1000 high-quality activated sludge metagenome-assembled genomes encoding full-length rRNA genes using long-read sequencing.</title>
        <authorList>
            <person name="Singleton C.M."/>
            <person name="Petriglieri F."/>
            <person name="Kristensen J.M."/>
            <person name="Kirkegaard R.H."/>
            <person name="Michaelsen T.Y."/>
            <person name="Andersen M.H."/>
            <person name="Karst S.M."/>
            <person name="Dueholm M.S."/>
            <person name="Nielsen P.H."/>
            <person name="Albertsen M."/>
        </authorList>
    </citation>
    <scope>NUCLEOTIDE SEQUENCE [LARGE SCALE GENOMIC DNA]</scope>
    <source>
        <strain evidence="1">Fred_18-Q3-R57-64_BAT3C.720</strain>
    </source>
</reference>
<organism evidence="1 2">
    <name type="scientific">Candidatus Accumulibacter affinis</name>
    <dbReference type="NCBI Taxonomy" id="2954384"/>
    <lineage>
        <taxon>Bacteria</taxon>
        <taxon>Pseudomonadati</taxon>
        <taxon>Pseudomonadota</taxon>
        <taxon>Betaproteobacteria</taxon>
        <taxon>Candidatus Accumulibacter</taxon>
    </lineage>
</organism>
<evidence type="ECO:0000313" key="1">
    <source>
        <dbReference type="EMBL" id="MBK7954393.1"/>
    </source>
</evidence>
<gene>
    <name evidence="1" type="ORF">IPK02_10760</name>
</gene>